<dbReference type="EMBL" id="CP015581">
    <property type="protein sequence ID" value="ARU98347.1"/>
    <property type="molecule type" value="Genomic_DNA"/>
</dbReference>
<dbReference type="AlphaFoldDB" id="A0A1Y0LKF0"/>
<gene>
    <name evidence="1" type="ORF">A7K98_11305</name>
    <name evidence="2" type="ORF">A7K99_11305</name>
</gene>
<name>A0A1Y0LKF0_TATCI</name>
<dbReference type="OrthoDB" id="1438443at2"/>
<sequence>MYDIWVVLADQPGELSRLGQLLGQGNIGIEGGGVFTVGQECHAHFLVAEGRQAADILSNAGLQVRQVKAPLIRKLSQTRCGELGEIAGVLAEHNINIVTQYSDHSNHLILMTDNDELAAELTTRWSV</sequence>
<evidence type="ECO:0000313" key="1">
    <source>
        <dbReference type="EMBL" id="ARU94307.1"/>
    </source>
</evidence>
<evidence type="ECO:0000313" key="2">
    <source>
        <dbReference type="EMBL" id="ARU98347.1"/>
    </source>
</evidence>
<reference evidence="3 4" key="1">
    <citation type="submission" date="2016-05" db="EMBL/GenBank/DDBJ databases">
        <title>Complete genome sequence of two 2,5-diketo-D-glunonic acid producing strain Tatumella citrea.</title>
        <authorList>
            <person name="Duan C."/>
            <person name="Yang J."/>
            <person name="Yang S."/>
        </authorList>
    </citation>
    <scope>NUCLEOTIDE SEQUENCE [LARGE SCALE GENOMIC DNA]</scope>
    <source>
        <strain evidence="2 3">ATCC 39140</strain>
        <strain evidence="1 4">DSM 13699</strain>
    </source>
</reference>
<dbReference type="KEGG" id="tci:A7K98_11305"/>
<dbReference type="Proteomes" id="UP000195814">
    <property type="component" value="Chromosome"/>
</dbReference>
<dbReference type="Proteomes" id="UP000195729">
    <property type="component" value="Chromosome"/>
</dbReference>
<evidence type="ECO:0000313" key="4">
    <source>
        <dbReference type="Proteomes" id="UP000195814"/>
    </source>
</evidence>
<dbReference type="InterPro" id="IPR045865">
    <property type="entry name" value="ACT-like_dom_sf"/>
</dbReference>
<dbReference type="Gene3D" id="3.30.2130.10">
    <property type="entry name" value="VC0802-like"/>
    <property type="match status" value="1"/>
</dbReference>
<evidence type="ECO:0000313" key="3">
    <source>
        <dbReference type="Proteomes" id="UP000195729"/>
    </source>
</evidence>
<keyword evidence="3" id="KW-1185">Reference proteome</keyword>
<dbReference type="RefSeq" id="WP_087488667.1">
    <property type="nucleotide sequence ID" value="NZ_CP015579.1"/>
</dbReference>
<proteinExistence type="predicted"/>
<organism evidence="1 4">
    <name type="scientific">Tatumella citrea</name>
    <name type="common">Pantoea citrea</name>
    <dbReference type="NCBI Taxonomy" id="53336"/>
    <lineage>
        <taxon>Bacteria</taxon>
        <taxon>Pseudomonadati</taxon>
        <taxon>Pseudomonadota</taxon>
        <taxon>Gammaproteobacteria</taxon>
        <taxon>Enterobacterales</taxon>
        <taxon>Erwiniaceae</taxon>
        <taxon>Tatumella</taxon>
    </lineage>
</organism>
<dbReference type="EMBL" id="CP015579">
    <property type="protein sequence ID" value="ARU94307.1"/>
    <property type="molecule type" value="Genomic_DNA"/>
</dbReference>
<protein>
    <submittedName>
        <fullName evidence="1">Amino acid-binding protein</fullName>
    </submittedName>
</protein>
<dbReference type="SUPFAM" id="SSF55021">
    <property type="entry name" value="ACT-like"/>
    <property type="match status" value="2"/>
</dbReference>
<accession>A0A1Y0LKF0</accession>